<reference evidence="3 4" key="1">
    <citation type="submission" date="2016-11" db="EMBL/GenBank/DDBJ databases">
        <authorList>
            <person name="Jaros S."/>
            <person name="Januszkiewicz K."/>
            <person name="Wedrychowicz H."/>
        </authorList>
    </citation>
    <scope>NUCLEOTIDE SEQUENCE [LARGE SCALE GENOMIC DNA]</scope>
    <source>
        <strain evidence="3 4">DSM 29431</strain>
    </source>
</reference>
<dbReference type="PANTHER" id="PTHR36919:SF2">
    <property type="entry name" value="BLL6627 PROTEIN"/>
    <property type="match status" value="1"/>
</dbReference>
<dbReference type="PANTHER" id="PTHR36919">
    <property type="entry name" value="BLR1215 PROTEIN"/>
    <property type="match status" value="1"/>
</dbReference>
<dbReference type="RefSeq" id="WP_072776512.1">
    <property type="nucleotide sequence ID" value="NZ_FQXC01000001.1"/>
</dbReference>
<name>A0A1M5P7G0_9RHOB</name>
<evidence type="ECO:0000259" key="2">
    <source>
        <dbReference type="Pfam" id="PF09917"/>
    </source>
</evidence>
<evidence type="ECO:0000313" key="4">
    <source>
        <dbReference type="Proteomes" id="UP000184221"/>
    </source>
</evidence>
<gene>
    <name evidence="3" type="ORF">SAMN05443551_1187</name>
</gene>
<protein>
    <submittedName>
        <fullName evidence="3">Uncharacterized conserved protein, DUF2147 family</fullName>
    </submittedName>
</protein>
<keyword evidence="4" id="KW-1185">Reference proteome</keyword>
<accession>A0A1M5P7G0</accession>
<feature type="signal peptide" evidence="1">
    <location>
        <begin position="1"/>
        <end position="19"/>
    </location>
</feature>
<evidence type="ECO:0000256" key="1">
    <source>
        <dbReference type="SAM" id="SignalP"/>
    </source>
</evidence>
<dbReference type="Gene3D" id="2.40.128.520">
    <property type="match status" value="1"/>
</dbReference>
<dbReference type="AlphaFoldDB" id="A0A1M5P7G0"/>
<proteinExistence type="predicted"/>
<feature type="chain" id="PRO_5012702891" evidence="1">
    <location>
        <begin position="20"/>
        <end position="128"/>
    </location>
</feature>
<dbReference type="InterPro" id="IPR019223">
    <property type="entry name" value="DUF2147"/>
</dbReference>
<organism evidence="3 4">
    <name type="scientific">Marivita hallyeonensis</name>
    <dbReference type="NCBI Taxonomy" id="996342"/>
    <lineage>
        <taxon>Bacteria</taxon>
        <taxon>Pseudomonadati</taxon>
        <taxon>Pseudomonadota</taxon>
        <taxon>Alphaproteobacteria</taxon>
        <taxon>Rhodobacterales</taxon>
        <taxon>Roseobacteraceae</taxon>
        <taxon>Marivita</taxon>
    </lineage>
</organism>
<dbReference type="OrthoDB" id="9811671at2"/>
<sequence>MKLMTLAAGFVLAATAAMADPVVGTWKTQPGDDGNYGLVTINTCGAEICGVLGQGYDASGKKISSPNIGRQMIWGMKAQGGGAYKGGKIWAPDRDKTYNSKMTLNGNTLKVEGCVLGICRGQTWTRVN</sequence>
<feature type="domain" description="DUF2147" evidence="2">
    <location>
        <begin position="24"/>
        <end position="126"/>
    </location>
</feature>
<evidence type="ECO:0000313" key="3">
    <source>
        <dbReference type="EMBL" id="SHG97771.1"/>
    </source>
</evidence>
<dbReference type="Pfam" id="PF09917">
    <property type="entry name" value="DUF2147"/>
    <property type="match status" value="1"/>
</dbReference>
<dbReference type="EMBL" id="FQXC01000001">
    <property type="protein sequence ID" value="SHG97771.1"/>
    <property type="molecule type" value="Genomic_DNA"/>
</dbReference>
<dbReference type="STRING" id="996342.SAMN05443551_1187"/>
<keyword evidence="1" id="KW-0732">Signal</keyword>
<dbReference type="Proteomes" id="UP000184221">
    <property type="component" value="Unassembled WGS sequence"/>
</dbReference>